<dbReference type="InterPro" id="IPR003593">
    <property type="entry name" value="AAA+_ATPase"/>
</dbReference>
<organism evidence="6 7">
    <name type="scientific">Kribbella steppae</name>
    <dbReference type="NCBI Taxonomy" id="2512223"/>
    <lineage>
        <taxon>Bacteria</taxon>
        <taxon>Bacillati</taxon>
        <taxon>Actinomycetota</taxon>
        <taxon>Actinomycetes</taxon>
        <taxon>Propionibacteriales</taxon>
        <taxon>Kribbellaceae</taxon>
        <taxon>Kribbella</taxon>
    </lineage>
</organism>
<dbReference type="InterPro" id="IPR050319">
    <property type="entry name" value="ABC_transp_ATP-bind"/>
</dbReference>
<dbReference type="Proteomes" id="UP000294508">
    <property type="component" value="Unassembled WGS sequence"/>
</dbReference>
<comment type="similarity">
    <text evidence="1">Belongs to the ABC transporter superfamily.</text>
</comment>
<keyword evidence="3" id="KW-0547">Nucleotide-binding</keyword>
<evidence type="ECO:0000313" key="7">
    <source>
        <dbReference type="Proteomes" id="UP000294508"/>
    </source>
</evidence>
<reference evidence="6 7" key="1">
    <citation type="journal article" date="2015" name="Stand. Genomic Sci.">
        <title>Genomic Encyclopedia of Bacterial and Archaeal Type Strains, Phase III: the genomes of soil and plant-associated and newly described type strains.</title>
        <authorList>
            <person name="Whitman W.B."/>
            <person name="Woyke T."/>
            <person name="Klenk H.P."/>
            <person name="Zhou Y."/>
            <person name="Lilburn T.G."/>
            <person name="Beck B.J."/>
            <person name="De Vos P."/>
            <person name="Vandamme P."/>
            <person name="Eisen J.A."/>
            <person name="Garrity G."/>
            <person name="Hugenholtz P."/>
            <person name="Kyrpides N.C."/>
        </authorList>
    </citation>
    <scope>NUCLEOTIDE SEQUENCE [LARGE SCALE GENOMIC DNA]</scope>
    <source>
        <strain evidence="6 7">VKM Ac-2572</strain>
    </source>
</reference>
<comment type="caution">
    <text evidence="6">The sequence shown here is derived from an EMBL/GenBank/DDBJ whole genome shotgun (WGS) entry which is preliminary data.</text>
</comment>
<dbReference type="Pfam" id="PF00005">
    <property type="entry name" value="ABC_tran"/>
    <property type="match status" value="1"/>
</dbReference>
<dbReference type="Gene3D" id="3.40.50.300">
    <property type="entry name" value="P-loop containing nucleotide triphosphate hydrolases"/>
    <property type="match status" value="1"/>
</dbReference>
<keyword evidence="2" id="KW-0813">Transport</keyword>
<dbReference type="OrthoDB" id="5357528at2"/>
<evidence type="ECO:0000313" key="6">
    <source>
        <dbReference type="EMBL" id="TCO35697.1"/>
    </source>
</evidence>
<dbReference type="GO" id="GO:0005524">
    <property type="term" value="F:ATP binding"/>
    <property type="evidence" value="ECO:0007669"/>
    <property type="project" value="UniProtKB-KW"/>
</dbReference>
<dbReference type="CDD" id="cd03257">
    <property type="entry name" value="ABC_NikE_OppD_transporters"/>
    <property type="match status" value="1"/>
</dbReference>
<dbReference type="PANTHER" id="PTHR43776">
    <property type="entry name" value="TRANSPORT ATP-BINDING PROTEIN"/>
    <property type="match status" value="1"/>
</dbReference>
<dbReference type="PROSITE" id="PS00211">
    <property type="entry name" value="ABC_TRANSPORTER_1"/>
    <property type="match status" value="1"/>
</dbReference>
<dbReference type="SUPFAM" id="SSF52540">
    <property type="entry name" value="P-loop containing nucleoside triphosphate hydrolases"/>
    <property type="match status" value="1"/>
</dbReference>
<dbReference type="GO" id="GO:0055085">
    <property type="term" value="P:transmembrane transport"/>
    <property type="evidence" value="ECO:0007669"/>
    <property type="project" value="UniProtKB-ARBA"/>
</dbReference>
<keyword evidence="7" id="KW-1185">Reference proteome</keyword>
<dbReference type="GO" id="GO:0015833">
    <property type="term" value="P:peptide transport"/>
    <property type="evidence" value="ECO:0007669"/>
    <property type="project" value="InterPro"/>
</dbReference>
<dbReference type="PROSITE" id="PS50893">
    <property type="entry name" value="ABC_TRANSPORTER_2"/>
    <property type="match status" value="1"/>
</dbReference>
<protein>
    <submittedName>
        <fullName evidence="6">Peptide/nickel transport system ATP-binding protein</fullName>
    </submittedName>
</protein>
<evidence type="ECO:0000256" key="3">
    <source>
        <dbReference type="ARBA" id="ARBA00022741"/>
    </source>
</evidence>
<dbReference type="PANTHER" id="PTHR43776:SF7">
    <property type="entry name" value="D,D-DIPEPTIDE TRANSPORT ATP-BINDING PROTEIN DDPF-RELATED"/>
    <property type="match status" value="1"/>
</dbReference>
<dbReference type="NCBIfam" id="TIGR01727">
    <property type="entry name" value="oligo_HPY"/>
    <property type="match status" value="1"/>
</dbReference>
<dbReference type="RefSeq" id="WP_132207352.1">
    <property type="nucleotide sequence ID" value="NZ_SLWN01000001.1"/>
</dbReference>
<accession>A0A4R2HWM5</accession>
<evidence type="ECO:0000256" key="4">
    <source>
        <dbReference type="ARBA" id="ARBA00022840"/>
    </source>
</evidence>
<dbReference type="SMART" id="SM00382">
    <property type="entry name" value="AAA"/>
    <property type="match status" value="1"/>
</dbReference>
<evidence type="ECO:0000256" key="1">
    <source>
        <dbReference type="ARBA" id="ARBA00005417"/>
    </source>
</evidence>
<gene>
    <name evidence="6" type="ORF">EV652_101582</name>
</gene>
<dbReference type="InterPro" id="IPR017871">
    <property type="entry name" value="ABC_transporter-like_CS"/>
</dbReference>
<evidence type="ECO:0000256" key="2">
    <source>
        <dbReference type="ARBA" id="ARBA00022448"/>
    </source>
</evidence>
<sequence length="351" mass="37535">MTATETARAGTAEGRQPLMTLDGVSQVFDTKAGPIRAVDHVDLSINPGEVLCLVGESGSGKTTAARMAAGLARPSDGKVAFDGTDIWSMKRNAFGTFRRSVQYVHQDPYASLNPTRTILQTLVAPLLKHGVVKGKKAAAERAVELLTKVDLTPAENFLLKYPHQLSGGQRQRVAVARALTLDPKIIIADESTSMLDVSIRISVLAMLGRLRDELGVGFLFITHDLAIAKYFGWHGKTAVMYLGRIVEFGPTPKIINAPTHPYTRALIDAIPEPDPDLTKTKGAGSLRSLEIPSLAHLPPGCAFHPRCPLFEDGLCDGAVPQLVEVRSGQSAACHVVARDGADAGRPDQPVA</sequence>
<proteinExistence type="inferred from homology"/>
<dbReference type="InterPro" id="IPR003439">
    <property type="entry name" value="ABC_transporter-like_ATP-bd"/>
</dbReference>
<name>A0A4R2HWM5_9ACTN</name>
<dbReference type="Pfam" id="PF08352">
    <property type="entry name" value="oligo_HPY"/>
    <property type="match status" value="1"/>
</dbReference>
<evidence type="ECO:0000259" key="5">
    <source>
        <dbReference type="PROSITE" id="PS50893"/>
    </source>
</evidence>
<dbReference type="AlphaFoldDB" id="A0A4R2HWM5"/>
<dbReference type="EMBL" id="SLWN01000001">
    <property type="protein sequence ID" value="TCO35697.1"/>
    <property type="molecule type" value="Genomic_DNA"/>
</dbReference>
<dbReference type="InterPro" id="IPR027417">
    <property type="entry name" value="P-loop_NTPase"/>
</dbReference>
<feature type="domain" description="ABC transporter" evidence="5">
    <location>
        <begin position="19"/>
        <end position="267"/>
    </location>
</feature>
<dbReference type="GO" id="GO:0016887">
    <property type="term" value="F:ATP hydrolysis activity"/>
    <property type="evidence" value="ECO:0007669"/>
    <property type="project" value="InterPro"/>
</dbReference>
<keyword evidence="4 6" id="KW-0067">ATP-binding</keyword>
<dbReference type="InterPro" id="IPR013563">
    <property type="entry name" value="Oligopep_ABC_C"/>
</dbReference>